<dbReference type="InterPro" id="IPR004730">
    <property type="entry name" value="Transaldolase_1"/>
</dbReference>
<evidence type="ECO:0000256" key="8">
    <source>
        <dbReference type="ARBA" id="ARBA00048810"/>
    </source>
</evidence>
<keyword evidence="6 9" id="KW-0570">Pentose shunt</keyword>
<dbReference type="GO" id="GO:0005975">
    <property type="term" value="P:carbohydrate metabolic process"/>
    <property type="evidence" value="ECO:0007669"/>
    <property type="project" value="InterPro"/>
</dbReference>
<sequence>MSSALDQIKQFTTIVSDSGEFDSIKAYKPQDATTNPSLILAAVKKAEYAKTIDVAVNYAKQLGGDLDTQVSNCTDRLLVEFGKEILNIVPGRVSTEVDASLSFDKEATKAKAHTLIKLYESIGIPKDRILIKIASTWEGISAARELERDSGIHCNLTLLFGFCQAVACAEAGVTLISPFVGRILDYYNKAKPDGNYDGANDPGVQSVQKIYNYYKQHGYKTIVMGASFRNTGEIINLAGCDFLTISPSLLKELQDSNEKVERVISPELGKLSCDSPSAISPFHLLSLIKFAFLPLAAAKNEPMEKVSYVDNEPAFRWALLKDQMAFEKLHEGIRKFAEDADVLKELLTAKLK</sequence>
<dbReference type="STRING" id="289078.A0A2X0MGP0"/>
<dbReference type="CDD" id="cd00957">
    <property type="entry name" value="Transaldolase_TalAB"/>
    <property type="match status" value="1"/>
</dbReference>
<keyword evidence="7" id="KW-0704">Schiff base</keyword>
<evidence type="ECO:0000256" key="4">
    <source>
        <dbReference type="ARBA" id="ARBA00018292"/>
    </source>
</evidence>
<evidence type="ECO:0000256" key="9">
    <source>
        <dbReference type="RuleBase" id="RU000501"/>
    </source>
</evidence>
<evidence type="ECO:0000256" key="5">
    <source>
        <dbReference type="ARBA" id="ARBA00022679"/>
    </source>
</evidence>
<dbReference type="PROSITE" id="PS00958">
    <property type="entry name" value="TRANSALDOLASE_2"/>
    <property type="match status" value="1"/>
</dbReference>
<evidence type="ECO:0000313" key="10">
    <source>
        <dbReference type="EMBL" id="SCZ88083.1"/>
    </source>
</evidence>
<comment type="catalytic activity">
    <reaction evidence="8 9">
        <text>D-sedoheptulose 7-phosphate + D-glyceraldehyde 3-phosphate = D-erythrose 4-phosphate + beta-D-fructose 6-phosphate</text>
        <dbReference type="Rhea" id="RHEA:17053"/>
        <dbReference type="ChEBI" id="CHEBI:16897"/>
        <dbReference type="ChEBI" id="CHEBI:57483"/>
        <dbReference type="ChEBI" id="CHEBI:57634"/>
        <dbReference type="ChEBI" id="CHEBI:59776"/>
        <dbReference type="EC" id="2.2.1.2"/>
    </reaction>
</comment>
<dbReference type="SUPFAM" id="SSF51569">
    <property type="entry name" value="Aldolase"/>
    <property type="match status" value="1"/>
</dbReference>
<dbReference type="EMBL" id="FMWP01000012">
    <property type="protein sequence ID" value="SCZ88083.1"/>
    <property type="molecule type" value="Genomic_DNA"/>
</dbReference>
<name>A0A2X0MGP0_9BASI</name>
<dbReference type="AlphaFoldDB" id="A0A2X0MGP0"/>
<dbReference type="OrthoDB" id="2015515at2759"/>
<dbReference type="NCBIfam" id="TIGR00874">
    <property type="entry name" value="talAB"/>
    <property type="match status" value="1"/>
</dbReference>
<dbReference type="FunFam" id="3.20.20.70:FF:000088">
    <property type="entry name" value="Transaldolase"/>
    <property type="match status" value="1"/>
</dbReference>
<dbReference type="InterPro" id="IPR001585">
    <property type="entry name" value="TAL/FSA"/>
</dbReference>
<dbReference type="GO" id="GO:0004801">
    <property type="term" value="F:transaldolase activity"/>
    <property type="evidence" value="ECO:0007669"/>
    <property type="project" value="UniProtKB-EC"/>
</dbReference>
<reference evidence="11" key="1">
    <citation type="submission" date="2016-10" db="EMBL/GenBank/DDBJ databases">
        <authorList>
            <person name="Jeantristanb JTB J.-T."/>
            <person name="Ricardo R."/>
        </authorList>
    </citation>
    <scope>NUCLEOTIDE SEQUENCE [LARGE SCALE GENOMIC DNA]</scope>
</reference>
<evidence type="ECO:0000256" key="1">
    <source>
        <dbReference type="ARBA" id="ARBA00004857"/>
    </source>
</evidence>
<dbReference type="InterPro" id="IPR013785">
    <property type="entry name" value="Aldolase_TIM"/>
</dbReference>
<evidence type="ECO:0000256" key="7">
    <source>
        <dbReference type="ARBA" id="ARBA00023270"/>
    </source>
</evidence>
<dbReference type="Gene3D" id="3.20.20.70">
    <property type="entry name" value="Aldolase class I"/>
    <property type="match status" value="1"/>
</dbReference>
<dbReference type="PANTHER" id="PTHR10683">
    <property type="entry name" value="TRANSALDOLASE"/>
    <property type="match status" value="1"/>
</dbReference>
<dbReference type="GO" id="GO:0009052">
    <property type="term" value="P:pentose-phosphate shunt, non-oxidative branch"/>
    <property type="evidence" value="ECO:0007669"/>
    <property type="project" value="TreeGrafter"/>
</dbReference>
<comment type="pathway">
    <text evidence="1 9">Carbohydrate degradation; pentose phosphate pathway; D-glyceraldehyde 3-phosphate and beta-D-fructose 6-phosphate from D-ribose 5-phosphate and D-xylulose 5-phosphate (non-oxidative stage): step 2/3.</text>
</comment>
<protein>
    <recommendedName>
        <fullName evidence="4 9">Transaldolase</fullName>
        <ecNumber evidence="3 9">2.2.1.2</ecNumber>
    </recommendedName>
</protein>
<comment type="function">
    <text evidence="9">Catalyzes the rate-limiting step of the non-oxidative phase in the pentose phosphate pathway. Catalyzes the reversible conversion of sedheptulose-7-phosphate and D-glyceraldehyde 3-phosphate into erythrose-4-phosphate and beta-D-fructose 6-phosphate.</text>
</comment>
<dbReference type="PROSITE" id="PS01054">
    <property type="entry name" value="TRANSALDOLASE_1"/>
    <property type="match status" value="1"/>
</dbReference>
<dbReference type="Pfam" id="PF00923">
    <property type="entry name" value="TAL_FSA"/>
    <property type="match status" value="1"/>
</dbReference>
<dbReference type="GO" id="GO:0005737">
    <property type="term" value="C:cytoplasm"/>
    <property type="evidence" value="ECO:0007669"/>
    <property type="project" value="InterPro"/>
</dbReference>
<comment type="similarity">
    <text evidence="2">Belongs to the transaldolase family. Type 1 subfamily.</text>
</comment>
<organism evidence="10 11">
    <name type="scientific">Microbotryum saponariae</name>
    <dbReference type="NCBI Taxonomy" id="289078"/>
    <lineage>
        <taxon>Eukaryota</taxon>
        <taxon>Fungi</taxon>
        <taxon>Dikarya</taxon>
        <taxon>Basidiomycota</taxon>
        <taxon>Pucciniomycotina</taxon>
        <taxon>Microbotryomycetes</taxon>
        <taxon>Microbotryales</taxon>
        <taxon>Microbotryaceae</taxon>
        <taxon>Microbotryum</taxon>
    </lineage>
</organism>
<proteinExistence type="inferred from homology"/>
<dbReference type="UniPathway" id="UPA00115">
    <property type="reaction ID" value="UER00414"/>
</dbReference>
<gene>
    <name evidence="10" type="ORF">BZ3500_MVSOF-1268-A1-R1_CHR2-1G04177</name>
</gene>
<evidence type="ECO:0000256" key="3">
    <source>
        <dbReference type="ARBA" id="ARBA00013151"/>
    </source>
</evidence>
<evidence type="ECO:0000256" key="2">
    <source>
        <dbReference type="ARBA" id="ARBA00008012"/>
    </source>
</evidence>
<dbReference type="Proteomes" id="UP000249723">
    <property type="component" value="Unassembled WGS sequence"/>
</dbReference>
<keyword evidence="5 9" id="KW-0808">Transferase</keyword>
<evidence type="ECO:0000313" key="11">
    <source>
        <dbReference type="Proteomes" id="UP000249723"/>
    </source>
</evidence>
<evidence type="ECO:0000256" key="6">
    <source>
        <dbReference type="ARBA" id="ARBA00023126"/>
    </source>
</evidence>
<keyword evidence="11" id="KW-1185">Reference proteome</keyword>
<dbReference type="InterPro" id="IPR018225">
    <property type="entry name" value="Transaldolase_AS"/>
</dbReference>
<accession>A0A2X0MGP0</accession>
<dbReference type="EC" id="2.2.1.2" evidence="3 9"/>
<dbReference type="PANTHER" id="PTHR10683:SF18">
    <property type="entry name" value="TRANSALDOLASE"/>
    <property type="match status" value="1"/>
</dbReference>